<dbReference type="Gene3D" id="3.90.1590.10">
    <property type="entry name" value="glutathione-dependent formaldehyde- activating enzyme (gfa)"/>
    <property type="match status" value="1"/>
</dbReference>
<dbReference type="RefSeq" id="WP_199022908.1">
    <property type="nucleotide sequence ID" value="NZ_JAELVR010000001.1"/>
</dbReference>
<gene>
    <name evidence="1" type="ORF">JF290_01235</name>
</gene>
<dbReference type="Pfam" id="PF19648">
    <property type="entry name" value="DUF6151"/>
    <property type="match status" value="1"/>
</dbReference>
<evidence type="ECO:0000313" key="2">
    <source>
        <dbReference type="Proteomes" id="UP000619079"/>
    </source>
</evidence>
<dbReference type="Proteomes" id="UP000619079">
    <property type="component" value="Unassembled WGS sequence"/>
</dbReference>
<dbReference type="InterPro" id="IPR011057">
    <property type="entry name" value="Mss4-like_sf"/>
</dbReference>
<dbReference type="AlphaFoldDB" id="A0A8J7IZ86"/>
<dbReference type="EMBL" id="JAELVR010000001">
    <property type="protein sequence ID" value="MBJ6370135.1"/>
    <property type="molecule type" value="Genomic_DNA"/>
</dbReference>
<keyword evidence="2" id="KW-1185">Reference proteome</keyword>
<evidence type="ECO:0000313" key="1">
    <source>
        <dbReference type="EMBL" id="MBJ6370135.1"/>
    </source>
</evidence>
<proteinExistence type="predicted"/>
<comment type="caution">
    <text evidence="1">The sequence shown here is derived from an EMBL/GenBank/DDBJ whole genome shotgun (WGS) entry which is preliminary data.</text>
</comment>
<organism evidence="1 2">
    <name type="scientific">Sedimentitalea arenosa</name>
    <dbReference type="NCBI Taxonomy" id="2798803"/>
    <lineage>
        <taxon>Bacteria</taxon>
        <taxon>Pseudomonadati</taxon>
        <taxon>Pseudomonadota</taxon>
        <taxon>Alphaproteobacteria</taxon>
        <taxon>Rhodobacterales</taxon>
        <taxon>Paracoccaceae</taxon>
        <taxon>Sedimentitalea</taxon>
    </lineage>
</organism>
<protein>
    <submittedName>
        <fullName evidence="1">Uncharacterized protein</fullName>
    </submittedName>
</protein>
<accession>A0A8J7IZ86</accession>
<dbReference type="InterPro" id="IPR046149">
    <property type="entry name" value="DUF6151"/>
</dbReference>
<name>A0A8J7IZ86_9RHOB</name>
<reference evidence="1" key="1">
    <citation type="submission" date="2020-12" db="EMBL/GenBank/DDBJ databases">
        <title>Sedimentitalea sp. nov., isolated from sand in Incheon.</title>
        <authorList>
            <person name="Kim W."/>
        </authorList>
    </citation>
    <scope>NUCLEOTIDE SEQUENCE</scope>
    <source>
        <strain evidence="1">CAU 1593</strain>
    </source>
</reference>
<sequence>MSQPKDIAFSCNCGQVQGTLAADAARSGTHLLCHCRDCRVALLHLEQPDPAPDGVGLFQTTPDQVHFDAGADRLAAFRLGPKGPFRWYATCCKAPLFITLSRPNMPFSSILVDRVKDRDALGPVRAQAFIQVPGGTAKHKGAAAMVWRLARNMGAARLSGRWKQTPFFDPQTGTPSGPVHVLTKAERDALYP</sequence>
<dbReference type="SUPFAM" id="SSF51316">
    <property type="entry name" value="Mss4-like"/>
    <property type="match status" value="1"/>
</dbReference>